<keyword evidence="3 9" id="KW-0813">Transport</keyword>
<dbReference type="Gene3D" id="3.30.70.20">
    <property type="match status" value="1"/>
</dbReference>
<dbReference type="InterPro" id="IPR000813">
    <property type="entry name" value="7Fe_ferredoxin"/>
</dbReference>
<comment type="cofactor">
    <cofactor evidence="2 9">
        <name>[4Fe-4S] cluster</name>
        <dbReference type="ChEBI" id="CHEBI:49883"/>
    </cofactor>
</comment>
<dbReference type="EMBL" id="JBHSFW010000001">
    <property type="protein sequence ID" value="MFC4617671.1"/>
    <property type="molecule type" value="Genomic_DNA"/>
</dbReference>
<dbReference type="PANTHER" id="PTHR42859:SF2">
    <property type="entry name" value="FERREDOXIN"/>
    <property type="match status" value="1"/>
</dbReference>
<keyword evidence="8 9" id="KW-0411">Iron-sulfur</keyword>
<evidence type="ECO:0000256" key="7">
    <source>
        <dbReference type="ARBA" id="ARBA00023004"/>
    </source>
</evidence>
<keyword evidence="7 9" id="KW-0408">Iron</keyword>
<dbReference type="RefSeq" id="WP_376844703.1">
    <property type="nucleotide sequence ID" value="NZ_JBHSFW010000001.1"/>
</dbReference>
<comment type="cofactor">
    <cofactor evidence="1">
        <name>[3Fe-4S] cluster</name>
        <dbReference type="ChEBI" id="CHEBI:21137"/>
    </cofactor>
</comment>
<evidence type="ECO:0000256" key="6">
    <source>
        <dbReference type="ARBA" id="ARBA00022982"/>
    </source>
</evidence>
<dbReference type="PANTHER" id="PTHR42859">
    <property type="entry name" value="OXIDOREDUCTASE"/>
    <property type="match status" value="1"/>
</dbReference>
<keyword evidence="6 9" id="KW-0249">Electron transport</keyword>
<dbReference type="SUPFAM" id="SSF54862">
    <property type="entry name" value="4Fe-4S ferredoxins"/>
    <property type="match status" value="1"/>
</dbReference>
<gene>
    <name evidence="11" type="ORF">ACFO4N_02885</name>
</gene>
<evidence type="ECO:0000256" key="1">
    <source>
        <dbReference type="ARBA" id="ARBA00001927"/>
    </source>
</evidence>
<proteinExistence type="predicted"/>
<evidence type="ECO:0000256" key="4">
    <source>
        <dbReference type="ARBA" id="ARBA00022485"/>
    </source>
</evidence>
<evidence type="ECO:0000256" key="8">
    <source>
        <dbReference type="ARBA" id="ARBA00023014"/>
    </source>
</evidence>
<dbReference type="InterPro" id="IPR017896">
    <property type="entry name" value="4Fe4S_Fe-S-bd"/>
</dbReference>
<organism evidence="11 12">
    <name type="scientific">Camelliibacillus cellulosilyticus</name>
    <dbReference type="NCBI Taxonomy" id="2174486"/>
    <lineage>
        <taxon>Bacteria</taxon>
        <taxon>Bacillati</taxon>
        <taxon>Bacillota</taxon>
        <taxon>Bacilli</taxon>
        <taxon>Bacillales</taxon>
        <taxon>Sporolactobacillaceae</taxon>
        <taxon>Camelliibacillus</taxon>
    </lineage>
</organism>
<dbReference type="PROSITE" id="PS51379">
    <property type="entry name" value="4FE4S_FER_2"/>
    <property type="match status" value="1"/>
</dbReference>
<evidence type="ECO:0000256" key="2">
    <source>
        <dbReference type="ARBA" id="ARBA00001966"/>
    </source>
</evidence>
<evidence type="ECO:0000259" key="10">
    <source>
        <dbReference type="PROSITE" id="PS51379"/>
    </source>
</evidence>
<dbReference type="InterPro" id="IPR017900">
    <property type="entry name" value="4Fe4S_Fe_S_CS"/>
</dbReference>
<evidence type="ECO:0000256" key="9">
    <source>
        <dbReference type="RuleBase" id="RU365098"/>
    </source>
</evidence>
<dbReference type="PRINTS" id="PR00354">
    <property type="entry name" value="7FE8SFRDOXIN"/>
</dbReference>
<keyword evidence="12" id="KW-1185">Reference proteome</keyword>
<keyword evidence="4 9" id="KW-0004">4Fe-4S</keyword>
<reference evidence="12" key="1">
    <citation type="journal article" date="2019" name="Int. J. Syst. Evol. Microbiol.">
        <title>The Global Catalogue of Microorganisms (GCM) 10K type strain sequencing project: providing services to taxonomists for standard genome sequencing and annotation.</title>
        <authorList>
            <consortium name="The Broad Institute Genomics Platform"/>
            <consortium name="The Broad Institute Genome Sequencing Center for Infectious Disease"/>
            <person name="Wu L."/>
            <person name="Ma J."/>
        </authorList>
    </citation>
    <scope>NUCLEOTIDE SEQUENCE [LARGE SCALE GENOMIC DNA]</scope>
    <source>
        <strain evidence="12">CGMCC 1.16306</strain>
    </source>
</reference>
<keyword evidence="5 9" id="KW-0479">Metal-binding</keyword>
<feature type="domain" description="4Fe-4S ferredoxin-type" evidence="10">
    <location>
        <begin position="31"/>
        <end position="60"/>
    </location>
</feature>
<dbReference type="PROSITE" id="PS00198">
    <property type="entry name" value="4FE4S_FER_1"/>
    <property type="match status" value="1"/>
</dbReference>
<protein>
    <recommendedName>
        <fullName evidence="9">Ferredoxin</fullName>
    </recommendedName>
</protein>
<dbReference type="Proteomes" id="UP001596022">
    <property type="component" value="Unassembled WGS sequence"/>
</dbReference>
<accession>A0ABV9GLF4</accession>
<evidence type="ECO:0000256" key="5">
    <source>
        <dbReference type="ARBA" id="ARBA00022723"/>
    </source>
</evidence>
<evidence type="ECO:0000313" key="12">
    <source>
        <dbReference type="Proteomes" id="UP001596022"/>
    </source>
</evidence>
<name>A0ABV9GLF4_9BACL</name>
<dbReference type="Pfam" id="PF00037">
    <property type="entry name" value="Fer4"/>
    <property type="match status" value="1"/>
</dbReference>
<comment type="caution">
    <text evidence="11">The sequence shown here is derived from an EMBL/GenBank/DDBJ whole genome shotgun (WGS) entry which is preliminary data.</text>
</comment>
<evidence type="ECO:0000256" key="3">
    <source>
        <dbReference type="ARBA" id="ARBA00022448"/>
    </source>
</evidence>
<dbReference type="InterPro" id="IPR050294">
    <property type="entry name" value="RnfB_subfamily"/>
</dbReference>
<sequence length="77" mass="8618">MAFIITSACVGEKWEACTEVCPVDCIHEGTNMFYIDPETCIDCGACQEVCPSGAIYAEQDVPPDEFDFIRLNREFTK</sequence>
<evidence type="ECO:0000313" key="11">
    <source>
        <dbReference type="EMBL" id="MFC4617671.1"/>
    </source>
</evidence>
<comment type="function">
    <text evidence="9">Ferredoxins are iron-sulfur proteins that transfer electrons in a wide variety of metabolic reactions.</text>
</comment>